<dbReference type="EMBL" id="JBKAMQ010000002">
    <property type="protein sequence ID" value="MFN6506772.1"/>
    <property type="molecule type" value="Genomic_DNA"/>
</dbReference>
<comment type="caution">
    <text evidence="1">The sequence shown here is derived from an EMBL/GenBank/DDBJ whole genome shotgun (WGS) entry which is preliminary data.</text>
</comment>
<evidence type="ECO:0000313" key="2">
    <source>
        <dbReference type="Proteomes" id="UP001635788"/>
    </source>
</evidence>
<organism evidence="1 2">
    <name type="scientific">Xanthomonas translucens pv. translucens</name>
    <dbReference type="NCBI Taxonomy" id="134875"/>
    <lineage>
        <taxon>Bacteria</taxon>
        <taxon>Pseudomonadati</taxon>
        <taxon>Pseudomonadota</taxon>
        <taxon>Gammaproteobacteria</taxon>
        <taxon>Lysobacterales</taxon>
        <taxon>Lysobacteraceae</taxon>
        <taxon>Xanthomonas</taxon>
        <taxon>Xanthomonas translucens group</taxon>
    </lineage>
</organism>
<gene>
    <name evidence="1" type="ORF">ACK3FC_05860</name>
</gene>
<accession>A0ABW9KSJ4</accession>
<sequence>MSTRIRWVCIAEWYRGASLGRGAAQAASKGAARAAAPVVGGSGSGQAASDAVLAKPSLDTRPMRNSATSGNQLLVVPIAECLGNPMLREAQPCWGRTFGSLVQQMQAMVDAARAAMRAAASPAVAAGETAPATLPVDYPHAAPASCFAVRVRSRIRLPSSQRCGQWRTGRGAVSA</sequence>
<dbReference type="Proteomes" id="UP001635788">
    <property type="component" value="Unassembled WGS sequence"/>
</dbReference>
<keyword evidence="2" id="KW-1185">Reference proteome</keyword>
<evidence type="ECO:0000313" key="1">
    <source>
        <dbReference type="EMBL" id="MFN6506772.1"/>
    </source>
</evidence>
<name>A0ABW9KSJ4_XANCT</name>
<proteinExistence type="predicted"/>
<dbReference type="RefSeq" id="WP_128809053.1">
    <property type="nucleotide sequence ID" value="NZ_CP064003.1"/>
</dbReference>
<reference evidence="1 2" key="1">
    <citation type="submission" date="2024-12" db="EMBL/GenBank/DDBJ databases">
        <authorList>
            <person name="Alaofin S."/>
            <person name="Velasco D."/>
            <person name="Li D."/>
            <person name="Baldwin T."/>
            <person name="Liu Z."/>
            <person name="Schachterle J.K."/>
        </authorList>
    </citation>
    <scope>NUCLEOTIDE SEQUENCE [LARGE SCALE GENOMIC DNA]</scope>
    <source>
        <strain evidence="1 2">B1</strain>
    </source>
</reference>
<protein>
    <submittedName>
        <fullName evidence="1">Uncharacterized protein</fullName>
    </submittedName>
</protein>